<keyword evidence="1" id="KW-0472">Membrane</keyword>
<keyword evidence="3" id="KW-1185">Reference proteome</keyword>
<dbReference type="AlphaFoldDB" id="A0A168EJU8"/>
<comment type="caution">
    <text evidence="2">The sequence shown here is derived from an EMBL/GenBank/DDBJ whole genome shotgun (WGS) entry which is preliminary data.</text>
</comment>
<organism evidence="2 3">
    <name type="scientific">Daphnia magna</name>
    <dbReference type="NCBI Taxonomy" id="35525"/>
    <lineage>
        <taxon>Eukaryota</taxon>
        <taxon>Metazoa</taxon>
        <taxon>Ecdysozoa</taxon>
        <taxon>Arthropoda</taxon>
        <taxon>Crustacea</taxon>
        <taxon>Branchiopoda</taxon>
        <taxon>Diplostraca</taxon>
        <taxon>Cladocera</taxon>
        <taxon>Anomopoda</taxon>
        <taxon>Daphniidae</taxon>
        <taxon>Daphnia</taxon>
    </lineage>
</organism>
<dbReference type="Proteomes" id="UP000076858">
    <property type="component" value="Unassembled WGS sequence"/>
</dbReference>
<keyword evidence="1" id="KW-1133">Transmembrane helix</keyword>
<evidence type="ECO:0000313" key="2">
    <source>
        <dbReference type="EMBL" id="KZS00119.1"/>
    </source>
</evidence>
<sequence>KQKTDSSHNSVGVFKVAALITIASYIIVEGPDRSLPAVFYPRLSASSATILNCSKWGQSAPTPQIGGAMKPPILFKFAQ</sequence>
<evidence type="ECO:0000313" key="3">
    <source>
        <dbReference type="Proteomes" id="UP000076858"/>
    </source>
</evidence>
<gene>
    <name evidence="2" type="ORF">APZ42_003717</name>
</gene>
<protein>
    <submittedName>
        <fullName evidence="2">Uncharacterized protein</fullName>
    </submittedName>
</protein>
<accession>A0A168EJU8</accession>
<keyword evidence="1" id="KW-0812">Transmembrane</keyword>
<feature type="non-terminal residue" evidence="2">
    <location>
        <position position="1"/>
    </location>
</feature>
<reference evidence="2 3" key="1">
    <citation type="submission" date="2016-03" db="EMBL/GenBank/DDBJ databases">
        <title>EvidentialGene: Evidence-directed Construction of Genes on Genomes.</title>
        <authorList>
            <person name="Gilbert D.G."/>
            <person name="Choi J.-H."/>
            <person name="Mockaitis K."/>
            <person name="Colbourne J."/>
            <person name="Pfrender M."/>
        </authorList>
    </citation>
    <scope>NUCLEOTIDE SEQUENCE [LARGE SCALE GENOMIC DNA]</scope>
    <source>
        <strain evidence="2 3">Xinb3</strain>
        <tissue evidence="2">Complete organism</tissue>
    </source>
</reference>
<feature type="transmembrane region" description="Helical" evidence="1">
    <location>
        <begin position="12"/>
        <end position="28"/>
    </location>
</feature>
<name>A0A168EJU8_9CRUS</name>
<evidence type="ECO:0000256" key="1">
    <source>
        <dbReference type="SAM" id="Phobius"/>
    </source>
</evidence>
<proteinExistence type="predicted"/>
<dbReference type="EMBL" id="LRGB01011572">
    <property type="protein sequence ID" value="KZS00119.1"/>
    <property type="molecule type" value="Genomic_DNA"/>
</dbReference>